<dbReference type="PIRSF" id="PIRSF002756">
    <property type="entry name" value="PstS"/>
    <property type="match status" value="1"/>
</dbReference>
<feature type="domain" description="PBP" evidence="6">
    <location>
        <begin position="50"/>
        <end position="346"/>
    </location>
</feature>
<dbReference type="GeneID" id="78121466"/>
<sequence length="378" mass="38434">MNVRKNKLVSLAALGLVGGLALSACGGGSDNGGTDGASDGGGAAGGYAELSGNLAGSGASSMQNAQTAWTESFMGLTQAEGGDLTVTYDPTGSGTGREQFLSGQVQFAGTDAALDEEELTKSAEVCNDSQAFDLPVYISPIAVVFNLEGVDSLNLTPEVIAGIFAGDITKWNDPAIAESNPDAELPDLDIVPVHRSDDSGTTENFTEYLSETAPDAWTHGPVETWPIDGGQSGDGTSGLISTVEGGNGTIGYADASQAGNLGTAAIQVGDEFVEYSADAAAKAVDVSPREEGREENDIVVELDRTTEEAGVYPIVLVSYLALCGSYADSAQGEAVKAYASYMISEEGQATAAEAAGSAPISEELRTEAQAAIDGITVG</sequence>
<keyword evidence="5" id="KW-0732">Signal</keyword>
<dbReference type="GO" id="GO:0043190">
    <property type="term" value="C:ATP-binding cassette (ABC) transporter complex"/>
    <property type="evidence" value="ECO:0007669"/>
    <property type="project" value="InterPro"/>
</dbReference>
<keyword evidence="2 4" id="KW-0813">Transport</keyword>
<dbReference type="CDD" id="cd13565">
    <property type="entry name" value="PBP2_PstS"/>
    <property type="match status" value="1"/>
</dbReference>
<keyword evidence="3 4" id="KW-0592">Phosphate transport</keyword>
<organism evidence="7 8">
    <name type="scientific">Brachybacterium paraconglomeratum</name>
    <dbReference type="NCBI Taxonomy" id="173362"/>
    <lineage>
        <taxon>Bacteria</taxon>
        <taxon>Bacillati</taxon>
        <taxon>Actinomycetota</taxon>
        <taxon>Actinomycetes</taxon>
        <taxon>Micrococcales</taxon>
        <taxon>Dermabacteraceae</taxon>
        <taxon>Brachybacterium</taxon>
    </lineage>
</organism>
<dbReference type="GO" id="GO:0042301">
    <property type="term" value="F:phosphate ion binding"/>
    <property type="evidence" value="ECO:0007669"/>
    <property type="project" value="InterPro"/>
</dbReference>
<dbReference type="PANTHER" id="PTHR42996:SF1">
    <property type="entry name" value="PHOSPHATE-BINDING PROTEIN PSTS"/>
    <property type="match status" value="1"/>
</dbReference>
<dbReference type="InterPro" id="IPR005673">
    <property type="entry name" value="ABC_phos-bd_PstS"/>
</dbReference>
<protein>
    <recommendedName>
        <fullName evidence="4">Phosphate-binding protein</fullName>
    </recommendedName>
</protein>
<evidence type="ECO:0000259" key="6">
    <source>
        <dbReference type="Pfam" id="PF12849"/>
    </source>
</evidence>
<dbReference type="PANTHER" id="PTHR42996">
    <property type="entry name" value="PHOSPHATE-BINDING PROTEIN PSTS"/>
    <property type="match status" value="1"/>
</dbReference>
<gene>
    <name evidence="7" type="primary">pstS</name>
    <name evidence="7" type="ORF">DS079_10570</name>
</gene>
<dbReference type="Pfam" id="PF12849">
    <property type="entry name" value="PBP_like_2"/>
    <property type="match status" value="1"/>
</dbReference>
<dbReference type="Gene3D" id="3.40.190.10">
    <property type="entry name" value="Periplasmic binding protein-like II"/>
    <property type="match status" value="2"/>
</dbReference>
<feature type="signal peptide" evidence="5">
    <location>
        <begin position="1"/>
        <end position="23"/>
    </location>
</feature>
<dbReference type="InterPro" id="IPR050962">
    <property type="entry name" value="Phosphate-bind_PstS"/>
</dbReference>
<evidence type="ECO:0000256" key="2">
    <source>
        <dbReference type="ARBA" id="ARBA00022448"/>
    </source>
</evidence>
<dbReference type="InterPro" id="IPR024370">
    <property type="entry name" value="PBP_domain"/>
</dbReference>
<reference evidence="7 8" key="1">
    <citation type="submission" date="2018-07" db="EMBL/GenBank/DDBJ databases">
        <title>Brachybacteriurn paraconglorneratum KCTC 9916.</title>
        <authorList>
            <person name="Li Y."/>
        </authorList>
    </citation>
    <scope>NUCLEOTIDE SEQUENCE [LARGE SCALE GENOMIC DNA]</scope>
    <source>
        <strain evidence="7 8">KCTC 9916</strain>
    </source>
</reference>
<evidence type="ECO:0000256" key="4">
    <source>
        <dbReference type="PIRNR" id="PIRNR002756"/>
    </source>
</evidence>
<dbReference type="PROSITE" id="PS51257">
    <property type="entry name" value="PROKAR_LIPOPROTEIN"/>
    <property type="match status" value="1"/>
</dbReference>
<dbReference type="RefSeq" id="WP_126987375.1">
    <property type="nucleotide sequence ID" value="NZ_ML133856.1"/>
</dbReference>
<dbReference type="NCBIfam" id="TIGR00975">
    <property type="entry name" value="3a0107s03"/>
    <property type="match status" value="1"/>
</dbReference>
<dbReference type="GO" id="GO:0035435">
    <property type="term" value="P:phosphate ion transmembrane transport"/>
    <property type="evidence" value="ECO:0007669"/>
    <property type="project" value="InterPro"/>
</dbReference>
<feature type="chain" id="PRO_5039429348" description="Phosphate-binding protein" evidence="5">
    <location>
        <begin position="24"/>
        <end position="378"/>
    </location>
</feature>
<dbReference type="AlphaFoldDB" id="A0A426SJ36"/>
<keyword evidence="8" id="KW-1185">Reference proteome</keyword>
<comment type="caution">
    <text evidence="7">The sequence shown here is derived from an EMBL/GenBank/DDBJ whole genome shotgun (WGS) entry which is preliminary data.</text>
</comment>
<evidence type="ECO:0000256" key="3">
    <source>
        <dbReference type="ARBA" id="ARBA00022592"/>
    </source>
</evidence>
<dbReference type="Proteomes" id="UP000274327">
    <property type="component" value="Unassembled WGS sequence"/>
</dbReference>
<accession>A0A426SJ36</accession>
<evidence type="ECO:0000313" key="7">
    <source>
        <dbReference type="EMBL" id="RRR18187.1"/>
    </source>
</evidence>
<comment type="similarity">
    <text evidence="1 4">Belongs to the PstS family.</text>
</comment>
<dbReference type="EMBL" id="QOCI01000008">
    <property type="protein sequence ID" value="RRR18187.1"/>
    <property type="molecule type" value="Genomic_DNA"/>
</dbReference>
<evidence type="ECO:0000256" key="1">
    <source>
        <dbReference type="ARBA" id="ARBA00008725"/>
    </source>
</evidence>
<dbReference type="SUPFAM" id="SSF53850">
    <property type="entry name" value="Periplasmic binding protein-like II"/>
    <property type="match status" value="1"/>
</dbReference>
<evidence type="ECO:0000313" key="8">
    <source>
        <dbReference type="Proteomes" id="UP000274327"/>
    </source>
</evidence>
<name>A0A426SJ36_9MICO</name>
<proteinExistence type="inferred from homology"/>
<evidence type="ECO:0000256" key="5">
    <source>
        <dbReference type="SAM" id="SignalP"/>
    </source>
</evidence>